<accession>A0A8H4KML7</accession>
<evidence type="ECO:0000313" key="2">
    <source>
        <dbReference type="Proteomes" id="UP000554235"/>
    </source>
</evidence>
<evidence type="ECO:0000313" key="1">
    <source>
        <dbReference type="EMBL" id="KAF4452606.1"/>
    </source>
</evidence>
<reference evidence="1 2" key="1">
    <citation type="submission" date="2020-01" db="EMBL/GenBank/DDBJ databases">
        <title>Identification and distribution of gene clusters putatively required for synthesis of sphingolipid metabolism inhibitors in phylogenetically diverse species of the filamentous fungus Fusarium.</title>
        <authorList>
            <person name="Kim H.-S."/>
            <person name="Busman M."/>
            <person name="Brown D.W."/>
            <person name="Divon H."/>
            <person name="Uhlig S."/>
            <person name="Proctor R.H."/>
        </authorList>
    </citation>
    <scope>NUCLEOTIDE SEQUENCE [LARGE SCALE GENOMIC DNA]</scope>
    <source>
        <strain evidence="1 2">NRRL 20459</strain>
    </source>
</reference>
<organism evidence="1 2">
    <name type="scientific">Fusarium albosuccineum</name>
    <dbReference type="NCBI Taxonomy" id="1237068"/>
    <lineage>
        <taxon>Eukaryota</taxon>
        <taxon>Fungi</taxon>
        <taxon>Dikarya</taxon>
        <taxon>Ascomycota</taxon>
        <taxon>Pezizomycotina</taxon>
        <taxon>Sordariomycetes</taxon>
        <taxon>Hypocreomycetidae</taxon>
        <taxon>Hypocreales</taxon>
        <taxon>Nectriaceae</taxon>
        <taxon>Fusarium</taxon>
        <taxon>Fusarium decemcellulare species complex</taxon>
    </lineage>
</organism>
<dbReference type="Proteomes" id="UP000554235">
    <property type="component" value="Unassembled WGS sequence"/>
</dbReference>
<sequence>MSRKGGHQQTQCWKKTAVGLLSLSEFAGVVLNPVLSPSVTHELEQGHFNADGNDPLIQELLGAPAIVDTTGARIKLGKAFAFGSTMKCAVHYPPFQEATRAASFNMEPDDLVLE</sequence>
<gene>
    <name evidence="1" type="ORF">FALBO_16146</name>
</gene>
<comment type="caution">
    <text evidence="1">The sequence shown here is derived from an EMBL/GenBank/DDBJ whole genome shotgun (WGS) entry which is preliminary data.</text>
</comment>
<dbReference type="EMBL" id="JAADYS010002953">
    <property type="protein sequence ID" value="KAF4452606.1"/>
    <property type="molecule type" value="Genomic_DNA"/>
</dbReference>
<proteinExistence type="predicted"/>
<name>A0A8H4KML7_9HYPO</name>
<dbReference type="AlphaFoldDB" id="A0A8H4KML7"/>
<keyword evidence="2" id="KW-1185">Reference proteome</keyword>
<protein>
    <submittedName>
        <fullName evidence="1">Uncharacterized protein</fullName>
    </submittedName>
</protein>